<dbReference type="AlphaFoldDB" id="A0A7I8VHZ1"/>
<feature type="coiled-coil region" evidence="1">
    <location>
        <begin position="153"/>
        <end position="310"/>
    </location>
</feature>
<name>A0A7I8VHZ1_9ANNE</name>
<evidence type="ECO:0000256" key="1">
    <source>
        <dbReference type="SAM" id="Coils"/>
    </source>
</evidence>
<reference evidence="3 4" key="1">
    <citation type="submission" date="2020-08" db="EMBL/GenBank/DDBJ databases">
        <authorList>
            <person name="Hejnol A."/>
        </authorList>
    </citation>
    <scope>NUCLEOTIDE SEQUENCE [LARGE SCALE GENOMIC DNA]</scope>
</reference>
<feature type="region of interest" description="Disordered" evidence="2">
    <location>
        <begin position="1"/>
        <end position="25"/>
    </location>
</feature>
<dbReference type="EMBL" id="CAJFCJ010000006">
    <property type="protein sequence ID" value="CAD5115822.1"/>
    <property type="molecule type" value="Genomic_DNA"/>
</dbReference>
<evidence type="ECO:0000313" key="4">
    <source>
        <dbReference type="Proteomes" id="UP000549394"/>
    </source>
</evidence>
<keyword evidence="1" id="KW-0175">Coiled coil</keyword>
<keyword evidence="4" id="KW-1185">Reference proteome</keyword>
<dbReference type="PANTHER" id="PTHR23313:SF0">
    <property type="entry name" value="TESTIS-EXPRESSED PROTEIN 9"/>
    <property type="match status" value="1"/>
</dbReference>
<gene>
    <name evidence="3" type="ORF">DGYR_LOCUS4518</name>
</gene>
<comment type="caution">
    <text evidence="3">The sequence shown here is derived from an EMBL/GenBank/DDBJ whole genome shotgun (WGS) entry which is preliminary data.</text>
</comment>
<sequence>MRKSTANRRSTPKQPGSARSKDEISLREEEYKRLNAELEAKTAKLVEEAEAVIAQDYSVVSDTKQSLLSKIDSDDLLEWDEDALSTRRPRSNLKKSNKSYQSDAEGDIFVTETRDEVYRNAIEKLQNQSYDENETIEDVMPEAAGQMGSEAQIRFLKAKAKAMQEELDILTEECSNKKEENTELASKLKTCEEELSRSKKSLSSHEATVRKLNRIIEESSATSERLNQELSSLKSEYDQLTRSQKKMNSEQGAVEIRLRRALEEVEKYKSEINRAKSARKESTEADKRRMNELTAENRKLEKQKNELMIGFKKQMKLIDILKRQKMHLEAARMLAFTEEEFVKALDWEG</sequence>
<evidence type="ECO:0000313" key="3">
    <source>
        <dbReference type="EMBL" id="CAD5115822.1"/>
    </source>
</evidence>
<proteinExistence type="predicted"/>
<dbReference type="Proteomes" id="UP000549394">
    <property type="component" value="Unassembled WGS sequence"/>
</dbReference>
<accession>A0A7I8VHZ1</accession>
<protein>
    <submittedName>
        <fullName evidence="3">DgyrCDS4762</fullName>
    </submittedName>
</protein>
<dbReference type="OrthoDB" id="269872at2759"/>
<dbReference type="PANTHER" id="PTHR23313">
    <property type="entry name" value="TSEC1-RELATED"/>
    <property type="match status" value="1"/>
</dbReference>
<organism evidence="3 4">
    <name type="scientific">Dimorphilus gyrociliatus</name>
    <dbReference type="NCBI Taxonomy" id="2664684"/>
    <lineage>
        <taxon>Eukaryota</taxon>
        <taxon>Metazoa</taxon>
        <taxon>Spiralia</taxon>
        <taxon>Lophotrochozoa</taxon>
        <taxon>Annelida</taxon>
        <taxon>Polychaeta</taxon>
        <taxon>Polychaeta incertae sedis</taxon>
        <taxon>Dinophilidae</taxon>
        <taxon>Dimorphilus</taxon>
    </lineage>
</organism>
<evidence type="ECO:0000256" key="2">
    <source>
        <dbReference type="SAM" id="MobiDB-lite"/>
    </source>
</evidence>
<dbReference type="Gene3D" id="6.10.250.3110">
    <property type="match status" value="1"/>
</dbReference>